<dbReference type="NCBIfam" id="TIGR03953">
    <property type="entry name" value="rplD_bact"/>
    <property type="match status" value="1"/>
</dbReference>
<dbReference type="GO" id="GO:0006412">
    <property type="term" value="P:translation"/>
    <property type="evidence" value="ECO:0007669"/>
    <property type="project" value="InterPro"/>
</dbReference>
<feature type="compositionally biased region" description="Polar residues" evidence="5">
    <location>
        <begin position="108"/>
        <end position="119"/>
    </location>
</feature>
<dbReference type="Proteomes" id="UP001438707">
    <property type="component" value="Unassembled WGS sequence"/>
</dbReference>
<dbReference type="AlphaFoldDB" id="A0AAW1R044"/>
<sequence length="295" mass="31789">MLALPALRLGRSGCYKVAQIRAVASSCGCSAAAQAEATLANETPASSASPDSRQGGANVQPSDHSHLTWPVLNFARDQVGSHRLPRSVFDVPIRRDILHRVVRWQQAKAQQGTHATKTRAQVRGGGRKPVSQKGTGSARKGSIRAPHMRGGGTTHGPHPRSHAHGLFRKMRRQGLACALSAKAAQGQLTLIESLQLDSIKTKLLDAKLRAFLPEGQRRSVLLIDSSKTGQDGGIHLRKAAANLQFVDVLPQEGLNVYSILNRDHLILTPQAADAVAHRVTRPIRRSPLDVKPSLL</sequence>
<evidence type="ECO:0000256" key="5">
    <source>
        <dbReference type="SAM" id="MobiDB-lite"/>
    </source>
</evidence>
<comment type="similarity">
    <text evidence="1">Belongs to the universal ribosomal protein uL4 family.</text>
</comment>
<evidence type="ECO:0000313" key="6">
    <source>
        <dbReference type="EMBL" id="KAK9827149.1"/>
    </source>
</evidence>
<dbReference type="InterPro" id="IPR002136">
    <property type="entry name" value="Ribosomal_uL4"/>
</dbReference>
<evidence type="ECO:0000256" key="1">
    <source>
        <dbReference type="ARBA" id="ARBA00010528"/>
    </source>
</evidence>
<dbReference type="GO" id="GO:1990904">
    <property type="term" value="C:ribonucleoprotein complex"/>
    <property type="evidence" value="ECO:0007669"/>
    <property type="project" value="UniProtKB-KW"/>
</dbReference>
<accession>A0AAW1R044</accession>
<comment type="caution">
    <text evidence="6">The sequence shown here is derived from an EMBL/GenBank/DDBJ whole genome shotgun (WGS) entry which is preliminary data.</text>
</comment>
<dbReference type="GO" id="GO:0005840">
    <property type="term" value="C:ribosome"/>
    <property type="evidence" value="ECO:0007669"/>
    <property type="project" value="UniProtKB-KW"/>
</dbReference>
<dbReference type="GO" id="GO:0003735">
    <property type="term" value="F:structural constituent of ribosome"/>
    <property type="evidence" value="ECO:0007669"/>
    <property type="project" value="InterPro"/>
</dbReference>
<dbReference type="SUPFAM" id="SSF52166">
    <property type="entry name" value="Ribosomal protein L4"/>
    <property type="match status" value="1"/>
</dbReference>
<proteinExistence type="inferred from homology"/>
<dbReference type="InterPro" id="IPR023574">
    <property type="entry name" value="Ribosomal_uL4_dom_sf"/>
</dbReference>
<dbReference type="PANTHER" id="PTHR10746:SF6">
    <property type="entry name" value="LARGE RIBOSOMAL SUBUNIT PROTEIN UL4M"/>
    <property type="match status" value="1"/>
</dbReference>
<organism evidence="6 7">
    <name type="scientific">Apatococcus lobatus</name>
    <dbReference type="NCBI Taxonomy" id="904363"/>
    <lineage>
        <taxon>Eukaryota</taxon>
        <taxon>Viridiplantae</taxon>
        <taxon>Chlorophyta</taxon>
        <taxon>core chlorophytes</taxon>
        <taxon>Trebouxiophyceae</taxon>
        <taxon>Chlorellales</taxon>
        <taxon>Chlorellaceae</taxon>
        <taxon>Apatococcus</taxon>
    </lineage>
</organism>
<gene>
    <name evidence="6" type="ORF">WJX74_008229</name>
</gene>
<keyword evidence="3" id="KW-0687">Ribonucleoprotein</keyword>
<dbReference type="InterPro" id="IPR013005">
    <property type="entry name" value="Ribosomal_uL4-like"/>
</dbReference>
<feature type="compositionally biased region" description="Polar residues" evidence="5">
    <location>
        <begin position="42"/>
        <end position="62"/>
    </location>
</feature>
<name>A0AAW1R044_9CHLO</name>
<dbReference type="PANTHER" id="PTHR10746">
    <property type="entry name" value="50S RIBOSOMAL PROTEIN L4"/>
    <property type="match status" value="1"/>
</dbReference>
<dbReference type="HAMAP" id="MF_01328_B">
    <property type="entry name" value="Ribosomal_uL4_B"/>
    <property type="match status" value="1"/>
</dbReference>
<evidence type="ECO:0000256" key="4">
    <source>
        <dbReference type="ARBA" id="ARBA00040565"/>
    </source>
</evidence>
<keyword evidence="7" id="KW-1185">Reference proteome</keyword>
<evidence type="ECO:0000256" key="2">
    <source>
        <dbReference type="ARBA" id="ARBA00022980"/>
    </source>
</evidence>
<dbReference type="Pfam" id="PF00573">
    <property type="entry name" value="Ribosomal_L4"/>
    <property type="match status" value="1"/>
</dbReference>
<protein>
    <recommendedName>
        <fullName evidence="4">Large ribosomal subunit protein uL4m</fullName>
    </recommendedName>
</protein>
<dbReference type="Gene3D" id="3.40.1370.10">
    <property type="match status" value="1"/>
</dbReference>
<reference evidence="6 7" key="1">
    <citation type="journal article" date="2024" name="Nat. Commun.">
        <title>Phylogenomics reveals the evolutionary origins of lichenization in chlorophyte algae.</title>
        <authorList>
            <person name="Puginier C."/>
            <person name="Libourel C."/>
            <person name="Otte J."/>
            <person name="Skaloud P."/>
            <person name="Haon M."/>
            <person name="Grisel S."/>
            <person name="Petersen M."/>
            <person name="Berrin J.G."/>
            <person name="Delaux P.M."/>
            <person name="Dal Grande F."/>
            <person name="Keller J."/>
        </authorList>
    </citation>
    <scope>NUCLEOTIDE SEQUENCE [LARGE SCALE GENOMIC DNA]</scope>
    <source>
        <strain evidence="6 7">SAG 2145</strain>
    </source>
</reference>
<dbReference type="EMBL" id="JALJOS010000019">
    <property type="protein sequence ID" value="KAK9827149.1"/>
    <property type="molecule type" value="Genomic_DNA"/>
</dbReference>
<keyword evidence="2" id="KW-0689">Ribosomal protein</keyword>
<feature type="region of interest" description="Disordered" evidence="5">
    <location>
        <begin position="42"/>
        <end position="64"/>
    </location>
</feature>
<feature type="region of interest" description="Disordered" evidence="5">
    <location>
        <begin position="108"/>
        <end position="163"/>
    </location>
</feature>
<evidence type="ECO:0000313" key="7">
    <source>
        <dbReference type="Proteomes" id="UP001438707"/>
    </source>
</evidence>
<evidence type="ECO:0000256" key="3">
    <source>
        <dbReference type="ARBA" id="ARBA00023274"/>
    </source>
</evidence>